<feature type="transmembrane region" description="Helical" evidence="1">
    <location>
        <begin position="398"/>
        <end position="418"/>
    </location>
</feature>
<sequence length="419" mass="48669">MEGESRDLAIEIQLLDREWTEKLQNVKLPKMEEIHMQCIYRVPPNIREYNPKPYTPQAVSIGPYHHHNNYEGMEELKLKYLKGFLNRTELPIREFLAKIKDLEEEIRVCYADRIIYNDHDFLNIILVDACFIIELLLRCYEEEEEDPLLQIPLLGAYICIDLILLENQLPFFVLEQLYNLTGMNEKLLDITFDYFERRHLANVCPIESPKHFTDLIRSCIISSSEFGLGKPEEGRVVKHVYSASQLMEAGLEFKLSPNKSLLDLTYSKHDGVLSMPILIIDDMTEVLFKNMMVYEQCHPSAGDIIRQYFEILDFLINTEKDVEILVDKKVIVNLTGDVNKVVTTINNLCSNLPTPGLNSHYLSICNSLNEFYENPRNKYKAIFVHEYFNTPWKIASTIAAIVLLLLTFIQTVCSILSLF</sequence>
<dbReference type="Proteomes" id="UP000501690">
    <property type="component" value="Linkage Group LG5"/>
</dbReference>
<reference evidence="2 3" key="1">
    <citation type="submission" date="2019-04" db="EMBL/GenBank/DDBJ databases">
        <title>An improved genome assembly and genetic linkage map for asparagus bean, Vigna unguiculata ssp. sesquipedialis.</title>
        <authorList>
            <person name="Xia Q."/>
            <person name="Zhang R."/>
            <person name="Dong Y."/>
        </authorList>
    </citation>
    <scope>NUCLEOTIDE SEQUENCE [LARGE SCALE GENOMIC DNA]</scope>
    <source>
        <tissue evidence="2">Leaf</tissue>
    </source>
</reference>
<name>A0A4D6M0Y7_VIGUN</name>
<dbReference type="AlphaFoldDB" id="A0A4D6M0Y7"/>
<protein>
    <submittedName>
        <fullName evidence="2">Uncharacterized protein</fullName>
    </submittedName>
</protein>
<evidence type="ECO:0000313" key="3">
    <source>
        <dbReference type="Proteomes" id="UP000501690"/>
    </source>
</evidence>
<keyword evidence="1" id="KW-0472">Membrane</keyword>
<keyword evidence="3" id="KW-1185">Reference proteome</keyword>
<keyword evidence="1" id="KW-1133">Transmembrane helix</keyword>
<proteinExistence type="predicted"/>
<organism evidence="2 3">
    <name type="scientific">Vigna unguiculata</name>
    <name type="common">Cowpea</name>
    <dbReference type="NCBI Taxonomy" id="3917"/>
    <lineage>
        <taxon>Eukaryota</taxon>
        <taxon>Viridiplantae</taxon>
        <taxon>Streptophyta</taxon>
        <taxon>Embryophyta</taxon>
        <taxon>Tracheophyta</taxon>
        <taxon>Spermatophyta</taxon>
        <taxon>Magnoliopsida</taxon>
        <taxon>eudicotyledons</taxon>
        <taxon>Gunneridae</taxon>
        <taxon>Pentapetalae</taxon>
        <taxon>rosids</taxon>
        <taxon>fabids</taxon>
        <taxon>Fabales</taxon>
        <taxon>Fabaceae</taxon>
        <taxon>Papilionoideae</taxon>
        <taxon>50 kb inversion clade</taxon>
        <taxon>NPAAA clade</taxon>
        <taxon>indigoferoid/millettioid clade</taxon>
        <taxon>Phaseoleae</taxon>
        <taxon>Vigna</taxon>
    </lineage>
</organism>
<gene>
    <name evidence="2" type="ORF">DEO72_LG5g2554</name>
</gene>
<accession>A0A4D6M0Y7</accession>
<dbReference type="PANTHER" id="PTHR31170">
    <property type="entry name" value="BNAC04G53230D PROTEIN"/>
    <property type="match status" value="1"/>
</dbReference>
<dbReference type="PANTHER" id="PTHR31170:SF23">
    <property type="match status" value="1"/>
</dbReference>
<evidence type="ECO:0000256" key="1">
    <source>
        <dbReference type="SAM" id="Phobius"/>
    </source>
</evidence>
<dbReference type="InterPro" id="IPR004158">
    <property type="entry name" value="DUF247_pln"/>
</dbReference>
<dbReference type="Pfam" id="PF03140">
    <property type="entry name" value="DUF247"/>
    <property type="match status" value="1"/>
</dbReference>
<evidence type="ECO:0000313" key="2">
    <source>
        <dbReference type="EMBL" id="QCD94470.1"/>
    </source>
</evidence>
<keyword evidence="1" id="KW-0812">Transmembrane</keyword>
<dbReference type="EMBL" id="CP039349">
    <property type="protein sequence ID" value="QCD94470.1"/>
    <property type="molecule type" value="Genomic_DNA"/>
</dbReference>